<evidence type="ECO:0000256" key="10">
    <source>
        <dbReference type="ARBA" id="ARBA00022842"/>
    </source>
</evidence>
<dbReference type="Proteomes" id="UP000029646">
    <property type="component" value="Unassembled WGS sequence"/>
</dbReference>
<keyword evidence="5" id="KW-0548">Nucleotidyltransferase</keyword>
<proteinExistence type="predicted"/>
<dbReference type="GO" id="GO:0005737">
    <property type="term" value="C:cytoplasm"/>
    <property type="evidence" value="ECO:0007669"/>
    <property type="project" value="TreeGrafter"/>
</dbReference>
<dbReference type="GO" id="GO:0003677">
    <property type="term" value="F:DNA binding"/>
    <property type="evidence" value="ECO:0007669"/>
    <property type="project" value="UniProtKB-KW"/>
</dbReference>
<keyword evidence="6" id="KW-0235">DNA replication</keyword>
<evidence type="ECO:0000256" key="9">
    <source>
        <dbReference type="ARBA" id="ARBA00022833"/>
    </source>
</evidence>
<sequence>MIAAHSIDQVFETARVEEVIGDFVQLKKSGSNYKGLSPFSDERTPSFMVSPVKQIWKDFSTGKGGNVVAFLMEHEHFTYPEAIKYLAKKYNIEIEETEQTNEQKEAANERESLYLVSEFANSYFQNILHKTDQGKSIGLSYFKERGFTDETIKKFDLGYSLNEWQAFTDAALKKAYKLEFLEKTGLTIVKEEKRFDRFKGRVMFPIKSMSGRVLGFGGRILINDKKAAKYLNSPESEIYHKSKVLYGIYNAKQSIAKEDNCYLVEGYTDVIQFHQTGIKNVVSSSGTALTSEQIRLINRLTKNITVLFDGDAAGMRASLRGIDLILEQGMNVKVCSFPEGEDPDSFAKQNTLEELTLYLEENAKDFIQFKASVLYEDSKSDPIKKLKPLGI</sequence>
<dbReference type="InterPro" id="IPR013264">
    <property type="entry name" value="DNAG_N"/>
</dbReference>
<keyword evidence="11" id="KW-0238">DNA-binding</keyword>
<keyword evidence="2" id="KW-0240">DNA-directed RNA polymerase</keyword>
<dbReference type="PANTHER" id="PTHR30313">
    <property type="entry name" value="DNA PRIMASE"/>
    <property type="match status" value="1"/>
</dbReference>
<evidence type="ECO:0000256" key="7">
    <source>
        <dbReference type="ARBA" id="ARBA00022723"/>
    </source>
</evidence>
<keyword evidence="9" id="KW-0862">Zinc</keyword>
<keyword evidence="7" id="KW-0479">Metal-binding</keyword>
<dbReference type="EMBL" id="BBNR01000006">
    <property type="protein sequence ID" value="GAL66861.1"/>
    <property type="molecule type" value="Genomic_DNA"/>
</dbReference>
<dbReference type="InterPro" id="IPR006171">
    <property type="entry name" value="TOPRIM_dom"/>
</dbReference>
<dbReference type="Pfam" id="PF13155">
    <property type="entry name" value="Toprim_2"/>
    <property type="match status" value="1"/>
</dbReference>
<evidence type="ECO:0000256" key="5">
    <source>
        <dbReference type="ARBA" id="ARBA00022695"/>
    </source>
</evidence>
<dbReference type="EMBL" id="BBNS01000005">
    <property type="protein sequence ID" value="GAL70351.1"/>
    <property type="molecule type" value="Genomic_DNA"/>
</dbReference>
<dbReference type="InterPro" id="IPR037068">
    <property type="entry name" value="DNA_primase_core_N_sf"/>
</dbReference>
<dbReference type="CDD" id="cd03364">
    <property type="entry name" value="TOPRIM_DnaG_primases"/>
    <property type="match status" value="1"/>
</dbReference>
<dbReference type="STRING" id="504487.JCM19538_196"/>
<dbReference type="GO" id="GO:0000428">
    <property type="term" value="C:DNA-directed RNA polymerase complex"/>
    <property type="evidence" value="ECO:0007669"/>
    <property type="project" value="UniProtKB-KW"/>
</dbReference>
<dbReference type="PROSITE" id="PS50880">
    <property type="entry name" value="TOPRIM"/>
    <property type="match status" value="1"/>
</dbReference>
<evidence type="ECO:0000256" key="2">
    <source>
        <dbReference type="ARBA" id="ARBA00022478"/>
    </source>
</evidence>
<keyword evidence="4" id="KW-0808">Transferase</keyword>
<dbReference type="GO" id="GO:0006269">
    <property type="term" value="P:DNA replication, synthesis of primer"/>
    <property type="evidence" value="ECO:0007669"/>
    <property type="project" value="UniProtKB-KW"/>
</dbReference>
<keyword evidence="12" id="KW-0804">Transcription</keyword>
<organism evidence="14 16">
    <name type="scientific">Jejuia pallidilutea</name>
    <dbReference type="NCBI Taxonomy" id="504487"/>
    <lineage>
        <taxon>Bacteria</taxon>
        <taxon>Pseudomonadati</taxon>
        <taxon>Bacteroidota</taxon>
        <taxon>Flavobacteriia</taxon>
        <taxon>Flavobacteriales</taxon>
        <taxon>Flavobacteriaceae</taxon>
        <taxon>Jejuia</taxon>
    </lineage>
</organism>
<evidence type="ECO:0000256" key="3">
    <source>
        <dbReference type="ARBA" id="ARBA00022515"/>
    </source>
</evidence>
<dbReference type="SUPFAM" id="SSF56731">
    <property type="entry name" value="DNA primase core"/>
    <property type="match status" value="1"/>
</dbReference>
<protein>
    <submittedName>
        <fullName evidence="14">DNA primase</fullName>
    </submittedName>
</protein>
<dbReference type="Proteomes" id="UP000029641">
    <property type="component" value="Unassembled WGS sequence"/>
</dbReference>
<evidence type="ECO:0000313" key="15">
    <source>
        <dbReference type="EMBL" id="GAL70351.1"/>
    </source>
</evidence>
<dbReference type="InterPro" id="IPR006295">
    <property type="entry name" value="DNA_primase_DnaG"/>
</dbReference>
<comment type="caution">
    <text evidence="14">The sequence shown here is derived from an EMBL/GenBank/DDBJ whole genome shotgun (WGS) entry which is preliminary data.</text>
</comment>
<evidence type="ECO:0000313" key="16">
    <source>
        <dbReference type="Proteomes" id="UP000029641"/>
    </source>
</evidence>
<dbReference type="eggNOG" id="COG0358">
    <property type="taxonomic scope" value="Bacteria"/>
</dbReference>
<gene>
    <name evidence="14" type="ORF">JCM19301_1405</name>
    <name evidence="15" type="ORF">JCM19302_3473</name>
</gene>
<reference evidence="16 17" key="1">
    <citation type="journal article" date="2014" name="Genome Announc.">
        <title>Draft Genome Sequence of Marine Flavobacterium Jejuia pallidilutea Strain 11shimoA1 and Pigmentation Mutants.</title>
        <authorList>
            <person name="Takatani N."/>
            <person name="Nakanishi M."/>
            <person name="Meirelles P."/>
            <person name="Mino S."/>
            <person name="Suda W."/>
            <person name="Oshima K."/>
            <person name="Hattori M."/>
            <person name="Ohkuma M."/>
            <person name="Hosokawa M."/>
            <person name="Miyashita K."/>
            <person name="Thompson F.L."/>
            <person name="Niwa A."/>
            <person name="Sawabe T."/>
            <person name="Sawabe T."/>
        </authorList>
    </citation>
    <scope>NUCLEOTIDE SEQUENCE [LARGE SCALE GENOMIC DNA]</scope>
    <source>
        <strain evidence="14 16">JCM 19301</strain>
        <strain evidence="15">JCM 19302</strain>
        <strain evidence="17">JCM19302</strain>
    </source>
</reference>
<dbReference type="Gene3D" id="3.90.580.10">
    <property type="entry name" value="Zinc finger, CHC2-type domain"/>
    <property type="match status" value="1"/>
</dbReference>
<evidence type="ECO:0000256" key="1">
    <source>
        <dbReference type="ARBA" id="ARBA00001947"/>
    </source>
</evidence>
<feature type="domain" description="Toprim" evidence="13">
    <location>
        <begin position="259"/>
        <end position="340"/>
    </location>
</feature>
<dbReference type="Pfam" id="PF08275">
    <property type="entry name" value="DNAG_N"/>
    <property type="match status" value="1"/>
</dbReference>
<keyword evidence="10" id="KW-0460">Magnesium</keyword>
<dbReference type="PANTHER" id="PTHR30313:SF2">
    <property type="entry name" value="DNA PRIMASE"/>
    <property type="match status" value="1"/>
</dbReference>
<dbReference type="FunFam" id="3.90.580.10:FF:000001">
    <property type="entry name" value="DNA primase"/>
    <property type="match status" value="1"/>
</dbReference>
<evidence type="ECO:0000256" key="6">
    <source>
        <dbReference type="ARBA" id="ARBA00022705"/>
    </source>
</evidence>
<dbReference type="InterPro" id="IPR034151">
    <property type="entry name" value="TOPRIM_DnaG_bac"/>
</dbReference>
<evidence type="ECO:0000256" key="11">
    <source>
        <dbReference type="ARBA" id="ARBA00023125"/>
    </source>
</evidence>
<evidence type="ECO:0000259" key="13">
    <source>
        <dbReference type="PROSITE" id="PS50880"/>
    </source>
</evidence>
<evidence type="ECO:0000313" key="14">
    <source>
        <dbReference type="EMBL" id="GAL66861.1"/>
    </source>
</evidence>
<dbReference type="InterPro" id="IPR050219">
    <property type="entry name" value="DnaG_primase"/>
</dbReference>
<dbReference type="InterPro" id="IPR002694">
    <property type="entry name" value="Znf_CHC2"/>
</dbReference>
<name>A0A090VQ73_9FLAO</name>
<keyword evidence="3" id="KW-0639">Primosome</keyword>
<evidence type="ECO:0000256" key="8">
    <source>
        <dbReference type="ARBA" id="ARBA00022771"/>
    </source>
</evidence>
<comment type="cofactor">
    <cofactor evidence="1">
        <name>Zn(2+)</name>
        <dbReference type="ChEBI" id="CHEBI:29105"/>
    </cofactor>
</comment>
<evidence type="ECO:0000313" key="17">
    <source>
        <dbReference type="Proteomes" id="UP000029646"/>
    </source>
</evidence>
<evidence type="ECO:0000256" key="4">
    <source>
        <dbReference type="ARBA" id="ARBA00022679"/>
    </source>
</evidence>
<dbReference type="NCBIfam" id="TIGR01391">
    <property type="entry name" value="dnaG"/>
    <property type="match status" value="1"/>
</dbReference>
<dbReference type="AlphaFoldDB" id="A0A090VQ73"/>
<dbReference type="GO" id="GO:1990077">
    <property type="term" value="C:primosome complex"/>
    <property type="evidence" value="ECO:0007669"/>
    <property type="project" value="UniProtKB-KW"/>
</dbReference>
<dbReference type="SUPFAM" id="SSF57783">
    <property type="entry name" value="Zinc beta-ribbon"/>
    <property type="match status" value="1"/>
</dbReference>
<dbReference type="Gene3D" id="3.40.1360.10">
    <property type="match status" value="1"/>
</dbReference>
<dbReference type="GO" id="GO:0008270">
    <property type="term" value="F:zinc ion binding"/>
    <property type="evidence" value="ECO:0007669"/>
    <property type="project" value="UniProtKB-KW"/>
</dbReference>
<keyword evidence="8" id="KW-0863">Zinc-finger</keyword>
<accession>A0A090VQ73</accession>
<dbReference type="SMART" id="SM00493">
    <property type="entry name" value="TOPRIM"/>
    <property type="match status" value="1"/>
</dbReference>
<dbReference type="GO" id="GO:0003899">
    <property type="term" value="F:DNA-directed RNA polymerase activity"/>
    <property type="evidence" value="ECO:0007669"/>
    <property type="project" value="InterPro"/>
</dbReference>
<evidence type="ECO:0000256" key="12">
    <source>
        <dbReference type="ARBA" id="ARBA00023163"/>
    </source>
</evidence>
<dbReference type="Pfam" id="PF01807">
    <property type="entry name" value="Zn_ribbon_DnaG"/>
    <property type="match status" value="1"/>
</dbReference>
<dbReference type="SMART" id="SM00400">
    <property type="entry name" value="ZnF_CHCC"/>
    <property type="match status" value="1"/>
</dbReference>
<dbReference type="Gene3D" id="3.90.980.10">
    <property type="entry name" value="DNA primase, catalytic core, N-terminal domain"/>
    <property type="match status" value="1"/>
</dbReference>
<dbReference type="InterPro" id="IPR036977">
    <property type="entry name" value="DNA_primase_Znf_CHC2"/>
</dbReference>